<dbReference type="OrthoDB" id="1453319at2"/>
<organism evidence="2 3">
    <name type="scientific">Seonamhaeicola algicola</name>
    <dbReference type="NCBI Taxonomy" id="1719036"/>
    <lineage>
        <taxon>Bacteria</taxon>
        <taxon>Pseudomonadati</taxon>
        <taxon>Bacteroidota</taxon>
        <taxon>Flavobacteriia</taxon>
        <taxon>Flavobacteriales</taxon>
        <taxon>Flavobacteriaceae</taxon>
    </lineage>
</organism>
<keyword evidence="1" id="KW-0812">Transmembrane</keyword>
<comment type="caution">
    <text evidence="2">The sequence shown here is derived from an EMBL/GenBank/DDBJ whole genome shotgun (WGS) entry which is preliminary data.</text>
</comment>
<name>A0A5C7B2H3_9FLAO</name>
<keyword evidence="3" id="KW-1185">Reference proteome</keyword>
<protein>
    <submittedName>
        <fullName evidence="2">Uncharacterized protein</fullName>
    </submittedName>
</protein>
<dbReference type="EMBL" id="VOSC01000012">
    <property type="protein sequence ID" value="TXE12755.1"/>
    <property type="molecule type" value="Genomic_DNA"/>
</dbReference>
<dbReference type="RefSeq" id="WP_147131313.1">
    <property type="nucleotide sequence ID" value="NZ_VOSC01000012.1"/>
</dbReference>
<gene>
    <name evidence="2" type="ORF">FUA26_02860</name>
</gene>
<evidence type="ECO:0000256" key="1">
    <source>
        <dbReference type="SAM" id="Phobius"/>
    </source>
</evidence>
<keyword evidence="1" id="KW-0472">Membrane</keyword>
<proteinExistence type="predicted"/>
<dbReference type="AlphaFoldDB" id="A0A5C7B2H3"/>
<evidence type="ECO:0000313" key="2">
    <source>
        <dbReference type="EMBL" id="TXE12755.1"/>
    </source>
</evidence>
<accession>A0A5C7B2H3</accession>
<keyword evidence="1" id="KW-1133">Transmembrane helix</keyword>
<dbReference type="Proteomes" id="UP000321790">
    <property type="component" value="Unassembled WGS sequence"/>
</dbReference>
<reference evidence="3" key="1">
    <citation type="submission" date="2019-08" db="EMBL/GenBank/DDBJ databases">
        <title>Seonamhaeicola sediminis sp. nov., isolated from marine sediment.</title>
        <authorList>
            <person name="Cao W.R."/>
        </authorList>
    </citation>
    <scope>NUCLEOTIDE SEQUENCE [LARGE SCALE GENOMIC DNA]</scope>
    <source>
        <strain evidence="3">Gy8</strain>
    </source>
</reference>
<sequence length="66" mass="7197">MKIATLIIIVLASAMTIFNFTKINFNAPFTGDSMVAIITIVAGLCAIALMLILRISKKIEKLSKKK</sequence>
<evidence type="ECO:0000313" key="3">
    <source>
        <dbReference type="Proteomes" id="UP000321790"/>
    </source>
</evidence>
<feature type="transmembrane region" description="Helical" evidence="1">
    <location>
        <begin position="35"/>
        <end position="56"/>
    </location>
</feature>